<dbReference type="AlphaFoldDB" id="A0A068WYY2"/>
<name>A0A068WYY2_ECHGR</name>
<reference evidence="1 2" key="1">
    <citation type="journal article" date="2013" name="Nature">
        <title>The genomes of four tapeworm species reveal adaptations to parasitism.</title>
        <authorList>
            <person name="Tsai I.J."/>
            <person name="Zarowiecki M."/>
            <person name="Holroyd N."/>
            <person name="Garciarrubio A."/>
            <person name="Sanchez-Flores A."/>
            <person name="Brooks K.L."/>
            <person name="Tracey A."/>
            <person name="Bobes R.J."/>
            <person name="Fragoso G."/>
            <person name="Sciutto E."/>
            <person name="Aslett M."/>
            <person name="Beasley H."/>
            <person name="Bennett H.M."/>
            <person name="Cai J."/>
            <person name="Camicia F."/>
            <person name="Clark R."/>
            <person name="Cucher M."/>
            <person name="De Silva N."/>
            <person name="Day T.A."/>
            <person name="Deplazes P."/>
            <person name="Estrada K."/>
            <person name="Fernandez C."/>
            <person name="Holland P.W."/>
            <person name="Hou J."/>
            <person name="Hu S."/>
            <person name="Huckvale T."/>
            <person name="Hung S.S."/>
            <person name="Kamenetzky L."/>
            <person name="Keane J.A."/>
            <person name="Kiss F."/>
            <person name="Koziol U."/>
            <person name="Lambert O."/>
            <person name="Liu K."/>
            <person name="Luo X."/>
            <person name="Luo Y."/>
            <person name="Macchiaroli N."/>
            <person name="Nichol S."/>
            <person name="Paps J."/>
            <person name="Parkinson J."/>
            <person name="Pouchkina-Stantcheva N."/>
            <person name="Riddiford N."/>
            <person name="Rosenzvit M."/>
            <person name="Salinas G."/>
            <person name="Wasmuth J.D."/>
            <person name="Zamanian M."/>
            <person name="Zheng Y."/>
            <person name="Cai X."/>
            <person name="Soberon X."/>
            <person name="Olson P.D."/>
            <person name="Laclette J.P."/>
            <person name="Brehm K."/>
            <person name="Berriman M."/>
            <person name="Garciarrubio A."/>
            <person name="Bobes R.J."/>
            <person name="Fragoso G."/>
            <person name="Sanchez-Flores A."/>
            <person name="Estrada K."/>
            <person name="Cevallos M.A."/>
            <person name="Morett E."/>
            <person name="Gonzalez V."/>
            <person name="Portillo T."/>
            <person name="Ochoa-Leyva A."/>
            <person name="Jose M.V."/>
            <person name="Sciutto E."/>
            <person name="Landa A."/>
            <person name="Jimenez L."/>
            <person name="Valdes V."/>
            <person name="Carrero J.C."/>
            <person name="Larralde C."/>
            <person name="Morales-Montor J."/>
            <person name="Limon-Lason J."/>
            <person name="Soberon X."/>
            <person name="Laclette J.P."/>
        </authorList>
    </citation>
    <scope>NUCLEOTIDE SEQUENCE [LARGE SCALE GENOMIC DNA]</scope>
</reference>
<protein>
    <submittedName>
        <fullName evidence="1 3">Protein FAM78A</fullName>
    </submittedName>
</protein>
<dbReference type="OrthoDB" id="9971204at2759"/>
<proteinExistence type="predicted"/>
<evidence type="ECO:0000313" key="2">
    <source>
        <dbReference type="Proteomes" id="UP000492820"/>
    </source>
</evidence>
<sequence>MAKLSPDVINILSIRAYYDNKTATNTTEMANLLKYESQHFRCKVQIELPECIADRCWSIGLVQACDRMYLENRYGQSGSSFWEFHPLKSGRHKMVNDSDGRQYPFYSLTSSKFEIRRGVVSDSLVSLTYEDHFYPTVAWELPYYGGAKLTDVIRKQDFWVWLVAIKRASSRSTTTDVFNAKNDEIYILKTMRWRYNLHMTFDPNQPIGRRLQRIYDTQEEQPVILETNRPLPLSALSPPHCNAAQSLIWYPNNPSDKPKLLVPPKQIIVPWDTWTNDMAPGRHLTVKKPDQCKLVGEWAHDTEIGVDVGTMSGVVNSRGWGTAEGGSSRQRMSSRARATINITSYHTDMKQQERRASQTSFLHVFLTQSVRQPLLQHTLPLTLTLYDYFERHL</sequence>
<reference evidence="3" key="3">
    <citation type="submission" date="2020-10" db="UniProtKB">
        <authorList>
            <consortium name="WormBaseParasite"/>
        </authorList>
    </citation>
    <scope>IDENTIFICATION</scope>
</reference>
<dbReference type="InterPro" id="IPR029638">
    <property type="entry name" value="FAM78"/>
</dbReference>
<accession>A0A068WYY2</accession>
<organism evidence="1">
    <name type="scientific">Echinococcus granulosus</name>
    <name type="common">Hydatid tapeworm</name>
    <dbReference type="NCBI Taxonomy" id="6210"/>
    <lineage>
        <taxon>Eukaryota</taxon>
        <taxon>Metazoa</taxon>
        <taxon>Spiralia</taxon>
        <taxon>Lophotrochozoa</taxon>
        <taxon>Platyhelminthes</taxon>
        <taxon>Cestoda</taxon>
        <taxon>Eucestoda</taxon>
        <taxon>Cyclophyllidea</taxon>
        <taxon>Taeniidae</taxon>
        <taxon>Echinococcus</taxon>
        <taxon>Echinococcus granulosus group</taxon>
    </lineage>
</organism>
<dbReference type="WBParaSite" id="EgrG_000686900">
    <property type="protein sequence ID" value="EgrG_000686900"/>
    <property type="gene ID" value="EgrG_000686900"/>
</dbReference>
<dbReference type="PANTHER" id="PTHR31655">
    <property type="entry name" value="PROTEIN FAM78A"/>
    <property type="match status" value="1"/>
</dbReference>
<dbReference type="Proteomes" id="UP000492820">
    <property type="component" value="Unassembled WGS sequence"/>
</dbReference>
<dbReference type="PANTHER" id="PTHR31655:SF7">
    <property type="entry name" value="PROTEIN FAM78A"/>
    <property type="match status" value="1"/>
</dbReference>
<evidence type="ECO:0000313" key="1">
    <source>
        <dbReference type="EMBL" id="CDS22881.1"/>
    </source>
</evidence>
<gene>
    <name evidence="3" type="primary">EGR_04673</name>
    <name evidence="1" type="ORF">EgrG_000686900</name>
</gene>
<dbReference type="EMBL" id="LK028588">
    <property type="protein sequence ID" value="CDS22881.1"/>
    <property type="molecule type" value="Genomic_DNA"/>
</dbReference>
<reference evidence="1" key="2">
    <citation type="submission" date="2014-06" db="EMBL/GenBank/DDBJ databases">
        <authorList>
            <person name="Aslett M."/>
        </authorList>
    </citation>
    <scope>NUCLEOTIDE SEQUENCE</scope>
</reference>
<evidence type="ECO:0000313" key="3">
    <source>
        <dbReference type="WBParaSite" id="EgrG_000686900"/>
    </source>
</evidence>